<feature type="compositionally biased region" description="Basic and acidic residues" evidence="1">
    <location>
        <begin position="14"/>
        <end position="41"/>
    </location>
</feature>
<comment type="caution">
    <text evidence="2">The sequence shown here is derived from an EMBL/GenBank/DDBJ whole genome shotgun (WGS) entry which is preliminary data.</text>
</comment>
<sequence>MFSLSDLKPTRFYQEAKAEGKQEGRQEGKLEGKQEGKQEGKLEGKLETVPLLLELGLSIEQIAERLNLDLELVRTVAGNFAADTLSENN</sequence>
<evidence type="ECO:0008006" key="4">
    <source>
        <dbReference type="Google" id="ProtNLM"/>
    </source>
</evidence>
<proteinExistence type="predicted"/>
<keyword evidence="3" id="KW-1185">Reference proteome</keyword>
<dbReference type="Proteomes" id="UP001576784">
    <property type="component" value="Unassembled WGS sequence"/>
</dbReference>
<evidence type="ECO:0000313" key="2">
    <source>
        <dbReference type="EMBL" id="MFB2896325.1"/>
    </source>
</evidence>
<protein>
    <recommendedName>
        <fullName evidence="4">Rpn family recombination-promoting nuclease/putative transposase</fullName>
    </recommendedName>
</protein>
<evidence type="ECO:0000256" key="1">
    <source>
        <dbReference type="SAM" id="MobiDB-lite"/>
    </source>
</evidence>
<name>A0ABV4XX53_9CYAN</name>
<dbReference type="EMBL" id="JBHFNR010000194">
    <property type="protein sequence ID" value="MFB2896325.1"/>
    <property type="molecule type" value="Genomic_DNA"/>
</dbReference>
<accession>A0ABV4XX53</accession>
<evidence type="ECO:0000313" key="3">
    <source>
        <dbReference type="Proteomes" id="UP001576784"/>
    </source>
</evidence>
<reference evidence="2 3" key="1">
    <citation type="submission" date="2024-09" db="EMBL/GenBank/DDBJ databases">
        <title>Floridaenema gen nov. (Aerosakkonemataceae, Aerosakkonematales ord. nov., Cyanobacteria) from benthic tropical and subtropical fresh waters, with the description of four new species.</title>
        <authorList>
            <person name="Moretto J.A."/>
            <person name="Berthold D.E."/>
            <person name="Lefler F.W."/>
            <person name="Huang I.-S."/>
            <person name="Laughinghouse H. IV."/>
        </authorList>
    </citation>
    <scope>NUCLEOTIDE SEQUENCE [LARGE SCALE GENOMIC DNA]</scope>
    <source>
        <strain evidence="2 3">BLCC-F50</strain>
    </source>
</reference>
<gene>
    <name evidence="2" type="ORF">ACE1CI_25735</name>
</gene>
<feature type="region of interest" description="Disordered" evidence="1">
    <location>
        <begin position="1"/>
        <end position="41"/>
    </location>
</feature>
<dbReference type="RefSeq" id="WP_413265954.1">
    <property type="nucleotide sequence ID" value="NZ_JBHFNR010000194.1"/>
</dbReference>
<organism evidence="2 3">
    <name type="scientific">Floridaenema flaviceps BLCC-F50</name>
    <dbReference type="NCBI Taxonomy" id="3153642"/>
    <lineage>
        <taxon>Bacteria</taxon>
        <taxon>Bacillati</taxon>
        <taxon>Cyanobacteriota</taxon>
        <taxon>Cyanophyceae</taxon>
        <taxon>Oscillatoriophycideae</taxon>
        <taxon>Aerosakkonematales</taxon>
        <taxon>Aerosakkonemataceae</taxon>
        <taxon>Floridanema</taxon>
        <taxon>Floridanema flaviceps</taxon>
    </lineage>
</organism>